<dbReference type="AlphaFoldDB" id="X1DQI6"/>
<evidence type="ECO:0000313" key="7">
    <source>
        <dbReference type="EMBL" id="GAG98681.1"/>
    </source>
</evidence>
<accession>X1DQI6</accession>
<reference evidence="7" key="1">
    <citation type="journal article" date="2014" name="Front. Microbiol.">
        <title>High frequency of phylogenetically diverse reductive dehalogenase-homologous genes in deep subseafloor sedimentary metagenomes.</title>
        <authorList>
            <person name="Kawai M."/>
            <person name="Futagami T."/>
            <person name="Toyoda A."/>
            <person name="Takaki Y."/>
            <person name="Nishi S."/>
            <person name="Hori S."/>
            <person name="Arai W."/>
            <person name="Tsubouchi T."/>
            <person name="Morono Y."/>
            <person name="Uchiyama I."/>
            <person name="Ito T."/>
            <person name="Fujiyama A."/>
            <person name="Inagaki F."/>
            <person name="Takami H."/>
        </authorList>
    </citation>
    <scope>NUCLEOTIDE SEQUENCE</scope>
    <source>
        <strain evidence="7">Expedition CK06-06</strain>
    </source>
</reference>
<dbReference type="InterPro" id="IPR013525">
    <property type="entry name" value="ABC2_TM"/>
</dbReference>
<dbReference type="GO" id="GO:0016020">
    <property type="term" value="C:membrane"/>
    <property type="evidence" value="ECO:0007669"/>
    <property type="project" value="UniProtKB-SubCell"/>
</dbReference>
<gene>
    <name evidence="7" type="ORF">S01H4_45379</name>
</gene>
<evidence type="ECO:0000259" key="6">
    <source>
        <dbReference type="Pfam" id="PF01061"/>
    </source>
</evidence>
<dbReference type="EMBL" id="BART01025258">
    <property type="protein sequence ID" value="GAG98681.1"/>
    <property type="molecule type" value="Genomic_DNA"/>
</dbReference>
<organism evidence="7">
    <name type="scientific">marine sediment metagenome</name>
    <dbReference type="NCBI Taxonomy" id="412755"/>
    <lineage>
        <taxon>unclassified sequences</taxon>
        <taxon>metagenomes</taxon>
        <taxon>ecological metagenomes</taxon>
    </lineage>
</organism>
<evidence type="ECO:0000256" key="5">
    <source>
        <dbReference type="SAM" id="Phobius"/>
    </source>
</evidence>
<evidence type="ECO:0000256" key="1">
    <source>
        <dbReference type="ARBA" id="ARBA00004141"/>
    </source>
</evidence>
<keyword evidence="2 5" id="KW-0812">Transmembrane</keyword>
<feature type="transmembrane region" description="Helical" evidence="5">
    <location>
        <begin position="46"/>
        <end position="68"/>
    </location>
</feature>
<feature type="domain" description="ABC-2 type transporter transmembrane" evidence="6">
    <location>
        <begin position="3"/>
        <end position="104"/>
    </location>
</feature>
<sequence length="213" mass="24551">MLLFVIIGNAILEIRGMTFSYWVILFSTACFANIMGLNISDGLKSVVAIYIVVPFLLVPQILLAGVIVKFDKLHYKFASHESVPFVADLMPSRWAYEALAVNQFVNNNYQQHFYEVEMRESNVTYDLQFLVPTLIQQIEDAETLYQREDDRLSDQLRVVRSGFDAIYLTEAFPGQDRFTVDDFTPLLADSTISWLRAYRSRLSNNREKLVAQK</sequence>
<dbReference type="Pfam" id="PF01061">
    <property type="entry name" value="ABC2_membrane"/>
    <property type="match status" value="1"/>
</dbReference>
<evidence type="ECO:0000256" key="4">
    <source>
        <dbReference type="ARBA" id="ARBA00023136"/>
    </source>
</evidence>
<evidence type="ECO:0000256" key="2">
    <source>
        <dbReference type="ARBA" id="ARBA00022692"/>
    </source>
</evidence>
<comment type="subcellular location">
    <subcellularLocation>
        <location evidence="1">Membrane</location>
        <topology evidence="1">Multi-pass membrane protein</topology>
    </subcellularLocation>
</comment>
<evidence type="ECO:0000256" key="3">
    <source>
        <dbReference type="ARBA" id="ARBA00022989"/>
    </source>
</evidence>
<feature type="transmembrane region" description="Helical" evidence="5">
    <location>
        <begin position="21"/>
        <end position="40"/>
    </location>
</feature>
<proteinExistence type="predicted"/>
<feature type="non-terminal residue" evidence="7">
    <location>
        <position position="213"/>
    </location>
</feature>
<dbReference type="GO" id="GO:0140359">
    <property type="term" value="F:ABC-type transporter activity"/>
    <property type="evidence" value="ECO:0007669"/>
    <property type="project" value="InterPro"/>
</dbReference>
<keyword evidence="3 5" id="KW-1133">Transmembrane helix</keyword>
<comment type="caution">
    <text evidence="7">The sequence shown here is derived from an EMBL/GenBank/DDBJ whole genome shotgun (WGS) entry which is preliminary data.</text>
</comment>
<protein>
    <recommendedName>
        <fullName evidence="6">ABC-2 type transporter transmembrane domain-containing protein</fullName>
    </recommendedName>
</protein>
<keyword evidence="4 5" id="KW-0472">Membrane</keyword>
<name>X1DQI6_9ZZZZ</name>